<dbReference type="InterPro" id="IPR000157">
    <property type="entry name" value="TIR_dom"/>
</dbReference>
<dbReference type="STRING" id="71139.A0A059CX88"/>
<dbReference type="EMBL" id="KK198755">
    <property type="protein sequence ID" value="KCW82570.1"/>
    <property type="molecule type" value="Genomic_DNA"/>
</dbReference>
<dbReference type="SUPFAM" id="SSF52540">
    <property type="entry name" value="P-loop containing nucleoside triphosphate hydrolases"/>
    <property type="match status" value="1"/>
</dbReference>
<keyword evidence="2" id="KW-0611">Plant defense</keyword>
<dbReference type="InterPro" id="IPR027417">
    <property type="entry name" value="P-loop_NTPase"/>
</dbReference>
<evidence type="ECO:0000313" key="4">
    <source>
        <dbReference type="EMBL" id="KCW82570.1"/>
    </source>
</evidence>
<keyword evidence="1" id="KW-0677">Repeat</keyword>
<dbReference type="InterPro" id="IPR035897">
    <property type="entry name" value="Toll_tir_struct_dom_sf"/>
</dbReference>
<dbReference type="SUPFAM" id="SSF52058">
    <property type="entry name" value="L domain-like"/>
    <property type="match status" value="2"/>
</dbReference>
<protein>
    <recommendedName>
        <fullName evidence="3">TIR domain-containing protein</fullName>
    </recommendedName>
</protein>
<reference evidence="4" key="1">
    <citation type="submission" date="2013-07" db="EMBL/GenBank/DDBJ databases">
        <title>The genome of Eucalyptus grandis.</title>
        <authorList>
            <person name="Schmutz J."/>
            <person name="Hayes R."/>
            <person name="Myburg A."/>
            <person name="Tuskan G."/>
            <person name="Grattapaglia D."/>
            <person name="Rokhsar D.S."/>
        </authorList>
    </citation>
    <scope>NUCLEOTIDE SEQUENCE</scope>
    <source>
        <tissue evidence="4">Leaf extractions</tissue>
    </source>
</reference>
<dbReference type="PANTHER" id="PTHR11017">
    <property type="entry name" value="LEUCINE-RICH REPEAT-CONTAINING PROTEIN"/>
    <property type="match status" value="1"/>
</dbReference>
<name>A0A059CX88_EUCGR</name>
<accession>A0A059CX88</accession>
<proteinExistence type="predicted"/>
<dbReference type="PANTHER" id="PTHR11017:SF570">
    <property type="entry name" value="DISEASE RESISTANCE PROTEIN (TIR-NBS CLASS)-RELATED"/>
    <property type="match status" value="1"/>
</dbReference>
<evidence type="ECO:0000259" key="3">
    <source>
        <dbReference type="PROSITE" id="PS50104"/>
    </source>
</evidence>
<dbReference type="Gene3D" id="1.10.8.430">
    <property type="entry name" value="Helical domain of apoptotic protease-activating factors"/>
    <property type="match status" value="1"/>
</dbReference>
<organism evidence="4">
    <name type="scientific">Eucalyptus grandis</name>
    <name type="common">Flooded gum</name>
    <dbReference type="NCBI Taxonomy" id="71139"/>
    <lineage>
        <taxon>Eukaryota</taxon>
        <taxon>Viridiplantae</taxon>
        <taxon>Streptophyta</taxon>
        <taxon>Embryophyta</taxon>
        <taxon>Tracheophyta</taxon>
        <taxon>Spermatophyta</taxon>
        <taxon>Magnoliopsida</taxon>
        <taxon>eudicotyledons</taxon>
        <taxon>Gunneridae</taxon>
        <taxon>Pentapetalae</taxon>
        <taxon>rosids</taxon>
        <taxon>malvids</taxon>
        <taxon>Myrtales</taxon>
        <taxon>Myrtaceae</taxon>
        <taxon>Myrtoideae</taxon>
        <taxon>Eucalypteae</taxon>
        <taxon>Eucalyptus</taxon>
    </lineage>
</organism>
<dbReference type="InterPro" id="IPR042197">
    <property type="entry name" value="Apaf_helical"/>
</dbReference>
<evidence type="ECO:0000256" key="2">
    <source>
        <dbReference type="ARBA" id="ARBA00022821"/>
    </source>
</evidence>
<gene>
    <name evidence="4" type="ORF">EUGRSUZ_C03970</name>
</gene>
<dbReference type="PRINTS" id="PR00364">
    <property type="entry name" value="DISEASERSIST"/>
</dbReference>
<dbReference type="PROSITE" id="PS50104">
    <property type="entry name" value="TIR"/>
    <property type="match status" value="1"/>
</dbReference>
<feature type="domain" description="TIR" evidence="3">
    <location>
        <begin position="1"/>
        <end position="151"/>
    </location>
</feature>
<dbReference type="InParanoid" id="A0A059CX88"/>
<dbReference type="Gene3D" id="3.80.10.10">
    <property type="entry name" value="Ribonuclease Inhibitor"/>
    <property type="match status" value="2"/>
</dbReference>
<evidence type="ECO:0000256" key="1">
    <source>
        <dbReference type="ARBA" id="ARBA00022737"/>
    </source>
</evidence>
<dbReference type="GO" id="GO:0006952">
    <property type="term" value="P:defense response"/>
    <property type="evidence" value="ECO:0007669"/>
    <property type="project" value="UniProtKB-KW"/>
</dbReference>
<dbReference type="AlphaFoldDB" id="A0A059CX88"/>
<dbReference type="Pfam" id="PF01582">
    <property type="entry name" value="TIR"/>
    <property type="match status" value="1"/>
</dbReference>
<sequence>MIRVGICVFKDDEMLHVGEEIRGELLRAISNSKIYIPIFSKNYASSKCCLCELAYMVECRKRDKKVILPIFYGVDAFDLKLRTGSYGKALRKHERQSGEDTMKQWEEALREIAKIKGYNLKDHGCCFLSDIRKSDILSLQKKLSRDILGIQHPKVIDVDEGRDVIKQKLGDKKAIILAGKSSWFGSGSRIIITTRNTNFLALETDTLDDNIIHGDFSFYEMKELQFHHALQLFSKHSFESDSPPYDYIEISREIVGTTGGLPLALEVIGSLLHSKGKKTWKETLKKLKEVPNQDVQKKLLISYEELEYEQQQIFLDIACHCIGEERIPTYYMWKACDFFPHTGLHDRLWMHDQLRDLGREIVRRECFTVPGKCSRLWCPTIALDVVKNNMFNHVANLLLWKYQGTKIVVALKLTRLGDKHNFTSGEFSRLPSLRFLELNGGNFVGDFKNLLSTLTWLSWHHCPSNLDATGLCLRNLAVLKLLESDIIEDWNGWGACMRNISPTVPPLLDSIGGLKSLLVLNIKNQDGVRKLPPSIGELLGLKHLSLSKCCNLRELPDSIGELKSLLHLDLQYTSVSALPDSIGELKSLLHLDLQYTESVHKLDVSSTPITKLLHSIGNLRWLKLMILSSSKISELPKSIGTLENLEELRANNCVNLKGEIPSELAGLSQLEILSLSGTKVNRLPMTINQLFNLRQLELQNCMEFQLLPNLPTSVTRLDLTSSSLQAIPDLSNLTNLGQIVYPNLEWLGRLHELSSLHVIFSDSDMHPTDLSALSQLKVLDITCADLQSLTGLPSSLEIFDLRGLENFKLVDVLKGESLVRISNVSSLKEHQSLWVKDCPQLIEIASERPSIGDCSSTERPNPNSPKLEKLPVLKVLSCESLQKIPTIQSTSVRNCLLLGGTWFSKL</sequence>
<dbReference type="SMART" id="SM00255">
    <property type="entry name" value="TIR"/>
    <property type="match status" value="1"/>
</dbReference>
<dbReference type="Gramene" id="KCW82570">
    <property type="protein sequence ID" value="KCW82570"/>
    <property type="gene ID" value="EUGRSUZ_C03970"/>
</dbReference>
<dbReference type="Pfam" id="PF23598">
    <property type="entry name" value="LRR_14"/>
    <property type="match status" value="1"/>
</dbReference>
<dbReference type="GO" id="GO:0007165">
    <property type="term" value="P:signal transduction"/>
    <property type="evidence" value="ECO:0007669"/>
    <property type="project" value="InterPro"/>
</dbReference>
<dbReference type="Gene3D" id="3.40.50.10140">
    <property type="entry name" value="Toll/interleukin-1 receptor homology (TIR) domain"/>
    <property type="match status" value="1"/>
</dbReference>
<dbReference type="GO" id="GO:0051707">
    <property type="term" value="P:response to other organism"/>
    <property type="evidence" value="ECO:0007669"/>
    <property type="project" value="UniProtKB-ARBA"/>
</dbReference>
<dbReference type="GO" id="GO:0043531">
    <property type="term" value="F:ADP binding"/>
    <property type="evidence" value="ECO:0007669"/>
    <property type="project" value="InterPro"/>
</dbReference>
<dbReference type="InterPro" id="IPR032675">
    <property type="entry name" value="LRR_dom_sf"/>
</dbReference>
<dbReference type="InterPro" id="IPR055414">
    <property type="entry name" value="LRR_R13L4/SHOC2-like"/>
</dbReference>
<dbReference type="SUPFAM" id="SSF52200">
    <property type="entry name" value="Toll/Interleukin receptor TIR domain"/>
    <property type="match status" value="1"/>
</dbReference>
<dbReference type="InterPro" id="IPR044974">
    <property type="entry name" value="Disease_R_plants"/>
</dbReference>